<keyword evidence="5 9" id="KW-0999">Mitochondrion inner membrane</keyword>
<dbReference type="EMBL" id="BJWK01000011">
    <property type="protein sequence ID" value="GEM10542.1"/>
    <property type="molecule type" value="Genomic_DNA"/>
</dbReference>
<evidence type="ECO:0000256" key="4">
    <source>
        <dbReference type="ARBA" id="ARBA00022692"/>
    </source>
</evidence>
<comment type="similarity">
    <text evidence="2 9">Belongs to the Tim17/Tim22/Tim23 family.</text>
</comment>
<evidence type="ECO:0000256" key="6">
    <source>
        <dbReference type="ARBA" id="ARBA00022989"/>
    </source>
</evidence>
<name>A0A511KJI2_RHOTO</name>
<keyword evidence="8" id="KW-0472">Membrane</keyword>
<comment type="caution">
    <text evidence="10">The sequence shown here is derived from an EMBL/GenBank/DDBJ whole genome shotgun (WGS) entry which is preliminary data.</text>
</comment>
<evidence type="ECO:0000313" key="10">
    <source>
        <dbReference type="EMBL" id="GEM10542.1"/>
    </source>
</evidence>
<dbReference type="GO" id="GO:0008320">
    <property type="term" value="F:protein transmembrane transporter activity"/>
    <property type="evidence" value="ECO:0007669"/>
    <property type="project" value="UniProtKB-UniRule"/>
</dbReference>
<gene>
    <name evidence="10" type="ORF">Rt10032_c11g4559</name>
</gene>
<comment type="subcellular location">
    <subcellularLocation>
        <location evidence="1 9">Mitochondrion inner membrane</location>
        <topology evidence="1 9">Multi-pass membrane protein</topology>
    </subcellularLocation>
</comment>
<keyword evidence="9" id="KW-0813">Transport</keyword>
<dbReference type="GO" id="GO:0042721">
    <property type="term" value="C:TIM22 mitochondrial import inner membrane insertion complex"/>
    <property type="evidence" value="ECO:0007669"/>
    <property type="project" value="UniProtKB-UniRule"/>
</dbReference>
<protein>
    <recommendedName>
        <fullName evidence="3 9">Mitochondrial import inner membrane translocase subunit TIM22</fullName>
    </recommendedName>
</protein>
<evidence type="ECO:0000256" key="5">
    <source>
        <dbReference type="ARBA" id="ARBA00022792"/>
    </source>
</evidence>
<dbReference type="Proteomes" id="UP000321518">
    <property type="component" value="Unassembled WGS sequence"/>
</dbReference>
<keyword evidence="7 9" id="KW-0496">Mitochondrion</keyword>
<evidence type="ECO:0000256" key="9">
    <source>
        <dbReference type="RuleBase" id="RU367038"/>
    </source>
</evidence>
<dbReference type="GO" id="GO:0030943">
    <property type="term" value="F:mitochondrion targeting sequence binding"/>
    <property type="evidence" value="ECO:0007669"/>
    <property type="project" value="TreeGrafter"/>
</dbReference>
<evidence type="ECO:0000256" key="1">
    <source>
        <dbReference type="ARBA" id="ARBA00004448"/>
    </source>
</evidence>
<dbReference type="InterPro" id="IPR039175">
    <property type="entry name" value="TIM22"/>
</dbReference>
<organism evidence="10 11">
    <name type="scientific">Rhodotorula toruloides</name>
    <name type="common">Yeast</name>
    <name type="synonym">Rhodosporidium toruloides</name>
    <dbReference type="NCBI Taxonomy" id="5286"/>
    <lineage>
        <taxon>Eukaryota</taxon>
        <taxon>Fungi</taxon>
        <taxon>Dikarya</taxon>
        <taxon>Basidiomycota</taxon>
        <taxon>Pucciniomycotina</taxon>
        <taxon>Microbotryomycetes</taxon>
        <taxon>Sporidiobolales</taxon>
        <taxon>Sporidiobolaceae</taxon>
        <taxon>Rhodotorula</taxon>
    </lineage>
</organism>
<dbReference type="AlphaFoldDB" id="A0A511KJI2"/>
<evidence type="ECO:0000256" key="3">
    <source>
        <dbReference type="ARBA" id="ARBA00020722"/>
    </source>
</evidence>
<evidence type="ECO:0000256" key="7">
    <source>
        <dbReference type="ARBA" id="ARBA00023128"/>
    </source>
</evidence>
<evidence type="ECO:0000313" key="11">
    <source>
        <dbReference type="Proteomes" id="UP000321518"/>
    </source>
</evidence>
<dbReference type="PANTHER" id="PTHR14110">
    <property type="entry name" value="MITOCHONDRIAL IMPORT INNER MEMBRANE TRANSLOCASE SUBUNIT TIM22"/>
    <property type="match status" value="1"/>
</dbReference>
<comment type="subunit">
    <text evidence="9">Component of the TIM22 complex.</text>
</comment>
<dbReference type="Pfam" id="PF02466">
    <property type="entry name" value="Tim17"/>
    <property type="match status" value="1"/>
</dbReference>
<keyword evidence="9" id="KW-0653">Protein transport</keyword>
<keyword evidence="4" id="KW-0812">Transmembrane</keyword>
<sequence>MATQYLTPFVVPGYEPPMPDPETGEVRTKTDDERRDIISQMKQIRLVQEGMESPVAKAAISGFGIGAFFSLMGSSFTIEDPLQREQYAGMNTRQKAKVIFGDMGKSMWRQGKGFGMVGALYAGTECVVEGFRAKNDIYNSIYAGLISGAVLARNSGPRAMVLGGMGFAAFSAAIDSYMRRETLDEDA</sequence>
<comment type="function">
    <text evidence="9">Essential core component of the TIM22 complex, a complex that mediates the import and insertion of multi-pass transmembrane proteins into the mitochondrial inner membrane. In the TIM22 complex, it constitutes the voltage-activated and signal-gated channel. Forms a twin-pore translocase that uses the membrane potential as external driving force in 2 voltage-dependent steps.</text>
</comment>
<keyword evidence="9" id="KW-0811">Translocation</keyword>
<evidence type="ECO:0000256" key="8">
    <source>
        <dbReference type="ARBA" id="ARBA00023136"/>
    </source>
</evidence>
<proteinExistence type="inferred from homology"/>
<dbReference type="PANTHER" id="PTHR14110:SF0">
    <property type="entry name" value="MITOCHONDRIAL IMPORT INNER MEMBRANE TRANSLOCASE SUBUNIT TIM22"/>
    <property type="match status" value="1"/>
</dbReference>
<evidence type="ECO:0000256" key="2">
    <source>
        <dbReference type="ARBA" id="ARBA00008444"/>
    </source>
</evidence>
<dbReference type="OrthoDB" id="75343at2759"/>
<dbReference type="GO" id="GO:0045039">
    <property type="term" value="P:protein insertion into mitochondrial inner membrane"/>
    <property type="evidence" value="ECO:0007669"/>
    <property type="project" value="UniProtKB-UniRule"/>
</dbReference>
<accession>A0A511KJI2</accession>
<keyword evidence="6" id="KW-1133">Transmembrane helix</keyword>
<reference evidence="10 11" key="1">
    <citation type="submission" date="2019-07" db="EMBL/GenBank/DDBJ databases">
        <title>Rhodotorula toruloides NBRC10032 genome sequencing.</title>
        <authorList>
            <person name="Shida Y."/>
            <person name="Takaku H."/>
            <person name="Ogasawara W."/>
            <person name="Mori K."/>
        </authorList>
    </citation>
    <scope>NUCLEOTIDE SEQUENCE [LARGE SCALE GENOMIC DNA]</scope>
    <source>
        <strain evidence="10 11">NBRC10032</strain>
    </source>
</reference>